<evidence type="ECO:0000313" key="1">
    <source>
        <dbReference type="EMBL" id="VDM95582.1"/>
    </source>
</evidence>
<dbReference type="Proteomes" id="UP000276776">
    <property type="component" value="Unassembled WGS sequence"/>
</dbReference>
<reference evidence="3" key="1">
    <citation type="submission" date="2017-02" db="UniProtKB">
        <authorList>
            <consortium name="WormBaseParasite"/>
        </authorList>
    </citation>
    <scope>IDENTIFICATION</scope>
</reference>
<reference evidence="1 2" key="2">
    <citation type="submission" date="2018-11" db="EMBL/GenBank/DDBJ databases">
        <authorList>
            <consortium name="Pathogen Informatics"/>
        </authorList>
    </citation>
    <scope>NUCLEOTIDE SEQUENCE [LARGE SCALE GENOMIC DNA]</scope>
</reference>
<dbReference type="STRING" id="103827.A0A0N5CKG6"/>
<name>A0A0N5CKG6_THECL</name>
<evidence type="ECO:0000313" key="2">
    <source>
        <dbReference type="Proteomes" id="UP000276776"/>
    </source>
</evidence>
<proteinExistence type="predicted"/>
<dbReference type="WBParaSite" id="TCLT_0000056301-mRNA-1">
    <property type="protein sequence ID" value="TCLT_0000056301-mRNA-1"/>
    <property type="gene ID" value="TCLT_0000056301"/>
</dbReference>
<dbReference type="AlphaFoldDB" id="A0A0N5CKG6"/>
<evidence type="ECO:0000313" key="3">
    <source>
        <dbReference type="WBParaSite" id="TCLT_0000056301-mRNA-1"/>
    </source>
</evidence>
<keyword evidence="2" id="KW-1185">Reference proteome</keyword>
<sequence length="264" mass="29066">MNEVMTVFELKRKLVTHTTFLLSFSTINFDSQAEKLRITSFMARISKDIPSSRFLQFQWICLIVAIVSGENLTSLTDSQLKIWNVNRNLVNARSKRQICCCCPMALSCCGGLSSAQTAFKLQPPVIPPPVRVMQPIPVPVSIPRPVVVPVPRPVPQPIPMPVPQPMPMPVPQPMPMPVPQPIPMPVPQPAPPSVVQPQLVPFLQPSPQISLFGSSSSASCCACCMPVCMQECINRCTLMGCGMKRKKRTILMDNNINVSNATLH</sequence>
<organism evidence="3">
    <name type="scientific">Thelazia callipaeda</name>
    <name type="common">Oriental eyeworm</name>
    <name type="synonym">Parasitic nematode</name>
    <dbReference type="NCBI Taxonomy" id="103827"/>
    <lineage>
        <taxon>Eukaryota</taxon>
        <taxon>Metazoa</taxon>
        <taxon>Ecdysozoa</taxon>
        <taxon>Nematoda</taxon>
        <taxon>Chromadorea</taxon>
        <taxon>Rhabditida</taxon>
        <taxon>Spirurina</taxon>
        <taxon>Spiruromorpha</taxon>
        <taxon>Thelazioidea</taxon>
        <taxon>Thelaziidae</taxon>
        <taxon>Thelazia</taxon>
    </lineage>
</organism>
<protein>
    <submittedName>
        <fullName evidence="3">IGFBP N-terminal domain-containing protein</fullName>
    </submittedName>
</protein>
<gene>
    <name evidence="1" type="ORF">TCLT_LOCUS564</name>
</gene>
<dbReference type="EMBL" id="UYYF01000044">
    <property type="protein sequence ID" value="VDM95582.1"/>
    <property type="molecule type" value="Genomic_DNA"/>
</dbReference>
<accession>A0A0N5CKG6</accession>